<evidence type="ECO:0000313" key="3">
    <source>
        <dbReference type="Proteomes" id="UP000524246"/>
    </source>
</evidence>
<feature type="signal peptide" evidence="1">
    <location>
        <begin position="1"/>
        <end position="25"/>
    </location>
</feature>
<feature type="non-terminal residue" evidence="2">
    <location>
        <position position="348"/>
    </location>
</feature>
<keyword evidence="1" id="KW-0732">Signal</keyword>
<dbReference type="EMBL" id="JAAZON010000618">
    <property type="protein sequence ID" value="NMC64186.1"/>
    <property type="molecule type" value="Genomic_DNA"/>
</dbReference>
<dbReference type="AlphaFoldDB" id="A0A7X9FU55"/>
<feature type="chain" id="PRO_5031576519" evidence="1">
    <location>
        <begin position="26"/>
        <end position="348"/>
    </location>
</feature>
<comment type="caution">
    <text evidence="2">The sequence shown here is derived from an EMBL/GenBank/DDBJ whole genome shotgun (WGS) entry which is preliminary data.</text>
</comment>
<evidence type="ECO:0000313" key="2">
    <source>
        <dbReference type="EMBL" id="NMC64186.1"/>
    </source>
</evidence>
<proteinExistence type="predicted"/>
<gene>
    <name evidence="2" type="ORF">GYA55_13560</name>
</gene>
<organism evidence="2 3">
    <name type="scientific">SAR324 cluster bacterium</name>
    <dbReference type="NCBI Taxonomy" id="2024889"/>
    <lineage>
        <taxon>Bacteria</taxon>
        <taxon>Deltaproteobacteria</taxon>
        <taxon>SAR324 cluster</taxon>
    </lineage>
</organism>
<evidence type="ECO:0000256" key="1">
    <source>
        <dbReference type="SAM" id="SignalP"/>
    </source>
</evidence>
<dbReference type="Proteomes" id="UP000524246">
    <property type="component" value="Unassembled WGS sequence"/>
</dbReference>
<accession>A0A7X9FU55</accession>
<protein>
    <submittedName>
        <fullName evidence="2">Uncharacterized protein</fullName>
    </submittedName>
</protein>
<sequence length="348" mass="36225">MKNLIAGIALVSLLFCSVFSEQARALIIDQFNDNSGRVCSNEVGVTVSNNTASVAAVGGIRTLSAIKTSGILSVCVESKNAFLLHSQDAGVAGGSRVLWNAGSSNIIGLPVLDLTQDGGNAISLKGVYFDYANQKSVDLIFTVYDASDVLGQKSSSYSLKLDSSLSGKDFTLPFANFNVPGPLGLADFRNVGAISLTINGANPDVDLTFDAIMTNGKCEKNVPDNEGKVVDSCGLCPDEPGYKTSKDDCGVCFGNNKDKDECGVCFGNNKDKDQCGVCFGDNKDMDQCGVCFGNNRDLDDCGICGGNNLSKDLCGICGGDNNSCKDCLGVPNGNAKYDVCGICAGDGT</sequence>
<name>A0A7X9FU55_9DELT</name>
<reference evidence="2 3" key="1">
    <citation type="journal article" date="2020" name="Biotechnol. Biofuels">
        <title>New insights from the biogas microbiome by comprehensive genome-resolved metagenomics of nearly 1600 species originating from multiple anaerobic digesters.</title>
        <authorList>
            <person name="Campanaro S."/>
            <person name="Treu L."/>
            <person name="Rodriguez-R L.M."/>
            <person name="Kovalovszki A."/>
            <person name="Ziels R.M."/>
            <person name="Maus I."/>
            <person name="Zhu X."/>
            <person name="Kougias P.G."/>
            <person name="Basile A."/>
            <person name="Luo G."/>
            <person name="Schluter A."/>
            <person name="Konstantinidis K.T."/>
            <person name="Angelidaki I."/>
        </authorList>
    </citation>
    <scope>NUCLEOTIDE SEQUENCE [LARGE SCALE GENOMIC DNA]</scope>
    <source>
        <strain evidence="2">AS27yjCOA_65</strain>
    </source>
</reference>